<sequence>MNTRQMNDRYVDDSHVDNSYADTCVNQSTSTRLFAHTATHMNAGMQTSASFTNDAPTAANVLEIEYCGPM</sequence>
<reference evidence="1" key="2">
    <citation type="submission" date="2020-09" db="EMBL/GenBank/DDBJ databases">
        <authorList>
            <person name="Sun Q."/>
            <person name="Sedlacek I."/>
        </authorList>
    </citation>
    <scope>NUCLEOTIDE SEQUENCE</scope>
    <source>
        <strain evidence="1">CCM 8606</strain>
    </source>
</reference>
<dbReference type="AlphaFoldDB" id="A0A8J3F0K0"/>
<organism evidence="1 2">
    <name type="scientific">Galliscardovia ingluviei</name>
    <dbReference type="NCBI Taxonomy" id="1769422"/>
    <lineage>
        <taxon>Bacteria</taxon>
        <taxon>Bacillati</taxon>
        <taxon>Actinomycetota</taxon>
        <taxon>Actinomycetes</taxon>
        <taxon>Bifidobacteriales</taxon>
        <taxon>Bifidobacteriaceae</taxon>
        <taxon>Galliscardovia</taxon>
    </lineage>
</organism>
<protein>
    <submittedName>
        <fullName evidence="1">Uncharacterized protein</fullName>
    </submittedName>
</protein>
<dbReference type="EMBL" id="BMDH01000007">
    <property type="protein sequence ID" value="GGI15616.1"/>
    <property type="molecule type" value="Genomic_DNA"/>
</dbReference>
<dbReference type="RefSeq" id="WP_188355831.1">
    <property type="nucleotide sequence ID" value="NZ_BMDH01000007.1"/>
</dbReference>
<reference evidence="1" key="1">
    <citation type="journal article" date="2014" name="Int. J. Syst. Evol. Microbiol.">
        <title>Complete genome sequence of Corynebacterium casei LMG S-19264T (=DSM 44701T), isolated from a smear-ripened cheese.</title>
        <authorList>
            <consortium name="US DOE Joint Genome Institute (JGI-PGF)"/>
            <person name="Walter F."/>
            <person name="Albersmeier A."/>
            <person name="Kalinowski J."/>
            <person name="Ruckert C."/>
        </authorList>
    </citation>
    <scope>NUCLEOTIDE SEQUENCE</scope>
    <source>
        <strain evidence="1">CCM 8606</strain>
    </source>
</reference>
<gene>
    <name evidence="1" type="ORF">GCM10007377_16780</name>
</gene>
<dbReference type="Proteomes" id="UP000619536">
    <property type="component" value="Unassembled WGS sequence"/>
</dbReference>
<comment type="caution">
    <text evidence="1">The sequence shown here is derived from an EMBL/GenBank/DDBJ whole genome shotgun (WGS) entry which is preliminary data.</text>
</comment>
<evidence type="ECO:0000313" key="1">
    <source>
        <dbReference type="EMBL" id="GGI15616.1"/>
    </source>
</evidence>
<keyword evidence="2" id="KW-1185">Reference proteome</keyword>
<name>A0A8J3F0K0_9BIFI</name>
<accession>A0A8J3F0K0</accession>
<proteinExistence type="predicted"/>
<evidence type="ECO:0000313" key="2">
    <source>
        <dbReference type="Proteomes" id="UP000619536"/>
    </source>
</evidence>